<organism evidence="1 2">
    <name type="scientific">Candidatus Hydrogenisulfobacillus filiaventi</name>
    <dbReference type="NCBI Taxonomy" id="2707344"/>
    <lineage>
        <taxon>Bacteria</taxon>
        <taxon>Bacillati</taxon>
        <taxon>Bacillota</taxon>
        <taxon>Clostridia</taxon>
        <taxon>Eubacteriales</taxon>
        <taxon>Clostridiales Family XVII. Incertae Sedis</taxon>
        <taxon>Candidatus Hydrogenisulfobacillus</taxon>
    </lineage>
</organism>
<reference evidence="1 2" key="1">
    <citation type="submission" date="2020-02" db="EMBL/GenBank/DDBJ databases">
        <authorList>
            <person name="Hogendoorn C."/>
        </authorList>
    </citation>
    <scope>NUCLEOTIDE SEQUENCE [LARGE SCALE GENOMIC DNA]</scope>
    <source>
        <strain evidence="1">R501</strain>
    </source>
</reference>
<evidence type="ECO:0000313" key="2">
    <source>
        <dbReference type="Proteomes" id="UP000503399"/>
    </source>
</evidence>
<name>A0A6F8ZE28_9FIRM</name>
<proteinExistence type="predicted"/>
<dbReference type="AlphaFoldDB" id="A0A6F8ZE28"/>
<accession>A0A6F8ZE28</accession>
<sequence length="179" mass="19169">MLPMGRTRLTWLGLTAAIGTLIAGCGVTPTVAHAPWLTLNPATRTARMLVVMDSHPNNPGNLGLNFDDYSRGGLVFRIPQGYHVTMVVRNDGGQAYSAGIYNARLHLAFPGAGIPLSAMRANPDNSWIMPGQTVTYHFTATTPGTYKLASLLFSAPSSGKRANHLFTGMWDTVKVTPAT</sequence>
<evidence type="ECO:0000313" key="1">
    <source>
        <dbReference type="EMBL" id="CAB1127920.1"/>
    </source>
</evidence>
<dbReference type="EMBL" id="LR778114">
    <property type="protein sequence ID" value="CAB1127920.1"/>
    <property type="molecule type" value="Genomic_DNA"/>
</dbReference>
<keyword evidence="2" id="KW-1185">Reference proteome</keyword>
<dbReference type="SUPFAM" id="SSF49503">
    <property type="entry name" value="Cupredoxins"/>
    <property type="match status" value="1"/>
</dbReference>
<dbReference type="Proteomes" id="UP000503399">
    <property type="component" value="Chromosome"/>
</dbReference>
<dbReference type="Gene3D" id="2.60.40.420">
    <property type="entry name" value="Cupredoxins - blue copper proteins"/>
    <property type="match status" value="1"/>
</dbReference>
<dbReference type="PROSITE" id="PS51257">
    <property type="entry name" value="PROKAR_LIPOPROTEIN"/>
    <property type="match status" value="1"/>
</dbReference>
<protein>
    <submittedName>
        <fullName evidence="1">Uncharacterized protein</fullName>
    </submittedName>
</protein>
<dbReference type="KEGG" id="hfv:R50_0414"/>
<gene>
    <name evidence="1" type="ORF">R50_0414</name>
</gene>
<dbReference type="InterPro" id="IPR008972">
    <property type="entry name" value="Cupredoxin"/>
</dbReference>